<sequence length="22" mass="2654">MHIFKPWAQLQVRYPLTPTLVD</sequence>
<dbReference type="AlphaFoldDB" id="E6QHB1"/>
<evidence type="ECO:0000313" key="1">
    <source>
        <dbReference type="EMBL" id="CBI06625.1"/>
    </source>
</evidence>
<accession>E6QHB1</accession>
<gene>
    <name evidence="1" type="ORF">CARN6_2729</name>
</gene>
<organism evidence="1">
    <name type="scientific">mine drainage metagenome</name>
    <dbReference type="NCBI Taxonomy" id="410659"/>
    <lineage>
        <taxon>unclassified sequences</taxon>
        <taxon>metagenomes</taxon>
        <taxon>ecological metagenomes</taxon>
    </lineage>
</organism>
<comment type="caution">
    <text evidence="1">The sequence shown here is derived from an EMBL/GenBank/DDBJ whole genome shotgun (WGS) entry which is preliminary data.</text>
</comment>
<reference evidence="1" key="1">
    <citation type="submission" date="2009-10" db="EMBL/GenBank/DDBJ databases">
        <title>Diversity of trophic interactions inside an arsenic-rich microbial ecosystem.</title>
        <authorList>
            <person name="Bertin P.N."/>
            <person name="Heinrich-Salmeron A."/>
            <person name="Pelletier E."/>
            <person name="Goulhen-Chollet F."/>
            <person name="Arsene-Ploetze F."/>
            <person name="Gallien S."/>
            <person name="Calteau A."/>
            <person name="Vallenet D."/>
            <person name="Casiot C."/>
            <person name="Chane-Woon-Ming B."/>
            <person name="Giloteaux L."/>
            <person name="Barakat M."/>
            <person name="Bonnefoy V."/>
            <person name="Bruneel O."/>
            <person name="Chandler M."/>
            <person name="Cleiss J."/>
            <person name="Duran R."/>
            <person name="Elbaz-Poulichet F."/>
            <person name="Fonknechten N."/>
            <person name="Lauga B."/>
            <person name="Mornico D."/>
            <person name="Ortet P."/>
            <person name="Schaeffer C."/>
            <person name="Siguier P."/>
            <person name="Alexander Thil Smith A."/>
            <person name="Van Dorsselaer A."/>
            <person name="Weissenbach J."/>
            <person name="Medigue C."/>
            <person name="Le Paslier D."/>
        </authorList>
    </citation>
    <scope>NUCLEOTIDE SEQUENCE</scope>
</reference>
<dbReference type="EMBL" id="CABQ01000001">
    <property type="protein sequence ID" value="CBI06625.1"/>
    <property type="molecule type" value="Genomic_DNA"/>
</dbReference>
<name>E6QHB1_9ZZZZ</name>
<protein>
    <submittedName>
        <fullName evidence="1">Uncharacterized protein</fullName>
    </submittedName>
</protein>
<proteinExistence type="predicted"/>